<gene>
    <name evidence="1" type="ORF">SAMN04489859_1005117</name>
</gene>
<reference evidence="1 2" key="1">
    <citation type="submission" date="2016-10" db="EMBL/GenBank/DDBJ databases">
        <authorList>
            <person name="de Groot N.N."/>
        </authorList>
    </citation>
    <scope>NUCLEOTIDE SEQUENCE [LARGE SCALE GENOMIC DNA]</scope>
    <source>
        <strain evidence="1 2">DSM 8512</strain>
    </source>
</reference>
<dbReference type="AlphaFoldDB" id="A0A1H8G1H3"/>
<sequence>MTDLTPITALGDATPLDQRFGALRITENTGLGLASLTLRRGAARPAPMGLELPGPGEWAEGQGIAALWTGPDQWLIEFPGRAADDLAAELAAHAPGCSVTEQTESWVAFEIEADSPELIRAMMEKLVNLDAQAFGPGSGTRTLVHHMSVFIIRRASAKLAIFGMRSMARSLWHALEGTATRLKGTPE</sequence>
<organism evidence="1 2">
    <name type="scientific">Paracoccus alcaliphilus</name>
    <dbReference type="NCBI Taxonomy" id="34002"/>
    <lineage>
        <taxon>Bacteria</taxon>
        <taxon>Pseudomonadati</taxon>
        <taxon>Pseudomonadota</taxon>
        <taxon>Alphaproteobacteria</taxon>
        <taxon>Rhodobacterales</taxon>
        <taxon>Paracoccaceae</taxon>
        <taxon>Paracoccus</taxon>
    </lineage>
</organism>
<accession>A0A1H8G1H3</accession>
<dbReference type="STRING" id="34002.SAMN04489859_1005117"/>
<keyword evidence="2" id="KW-1185">Reference proteome</keyword>
<protein>
    <submittedName>
        <fullName evidence="1">Sarcosine oxidase subunit gamma</fullName>
    </submittedName>
</protein>
<dbReference type="Gene3D" id="3.30.1360.120">
    <property type="entry name" value="Probable tRNA modification gtpase trme, domain 1"/>
    <property type="match status" value="1"/>
</dbReference>
<dbReference type="InterPro" id="IPR027266">
    <property type="entry name" value="TrmE/GcvT-like"/>
</dbReference>
<dbReference type="SUPFAM" id="SSF103025">
    <property type="entry name" value="Folate-binding domain"/>
    <property type="match status" value="1"/>
</dbReference>
<evidence type="ECO:0000313" key="1">
    <source>
        <dbReference type="EMBL" id="SEN37630.1"/>
    </source>
</evidence>
<name>A0A1H8G1H3_9RHOB</name>
<dbReference type="RefSeq" id="WP_170851750.1">
    <property type="nucleotide sequence ID" value="NZ_CP067125.1"/>
</dbReference>
<dbReference type="Proteomes" id="UP000199054">
    <property type="component" value="Unassembled WGS sequence"/>
</dbReference>
<dbReference type="EMBL" id="FODE01000005">
    <property type="protein sequence ID" value="SEN37630.1"/>
    <property type="molecule type" value="Genomic_DNA"/>
</dbReference>
<evidence type="ECO:0000313" key="2">
    <source>
        <dbReference type="Proteomes" id="UP000199054"/>
    </source>
</evidence>
<proteinExistence type="predicted"/>